<dbReference type="AlphaFoldDB" id="A0A9X1SN86"/>
<sequence>MQLTIRNQQFDLAYQAISRCHKTAGLKPKSMMLLGASGAGKSTLLHLYRKAFPDAELEDRTLRPILYISLPSRVTVNDILSGLLEACGDPEPQKGTARSLLSRLYGLTKSLGVQLIIIDEIQHVLPEHTHRRTQEAADMIKSIMDRSLIPFVLAGLPHGNRILTDTVKGKHSEDQLIRRFNASVQLKPPALGSNAWKNLMAVYQKTIGVPCINLSSDEMLKRFYLASNGLHGFIANVLEHALESTDGNQQICMTHLSEAFDVSSYADLIENPFKMSLPQVERALALRANV</sequence>
<accession>A0A9X1SN86</accession>
<dbReference type="InterPro" id="IPR008868">
    <property type="entry name" value="TniB"/>
</dbReference>
<dbReference type="InterPro" id="IPR003593">
    <property type="entry name" value="AAA+_ATPase"/>
</dbReference>
<dbReference type="RefSeq" id="WP_213574421.1">
    <property type="nucleotide sequence ID" value="NZ_DAMBQT010000115.1"/>
</dbReference>
<feature type="domain" description="AAA+ ATPase" evidence="1">
    <location>
        <begin position="27"/>
        <end position="190"/>
    </location>
</feature>
<dbReference type="Proteomes" id="UP001138989">
    <property type="component" value="Unassembled WGS sequence"/>
</dbReference>
<proteinExistence type="predicted"/>
<reference evidence="2" key="1">
    <citation type="submission" date="2021-08" db="EMBL/GenBank/DDBJ databases">
        <title>Isolation and characterization of neutrophilic mixotrophic iron-oxidizing bacteria from deep-sea hydrothermal vents.</title>
        <authorList>
            <person name="He Y."/>
        </authorList>
    </citation>
    <scope>NUCLEOTIDE SEQUENCE</scope>
    <source>
        <strain evidence="2">IOP_13</strain>
    </source>
</reference>
<evidence type="ECO:0000313" key="3">
    <source>
        <dbReference type="Proteomes" id="UP001138989"/>
    </source>
</evidence>
<dbReference type="PANTHER" id="PTHR35894">
    <property type="entry name" value="GENERAL SECRETION PATHWAY PROTEIN A-RELATED"/>
    <property type="match status" value="1"/>
</dbReference>
<dbReference type="EMBL" id="JAINWF010000004">
    <property type="protein sequence ID" value="MCD1607702.1"/>
    <property type="molecule type" value="Genomic_DNA"/>
</dbReference>
<dbReference type="InterPro" id="IPR052026">
    <property type="entry name" value="ExeA_AAA_ATPase_DNA-bind"/>
</dbReference>
<evidence type="ECO:0000259" key="1">
    <source>
        <dbReference type="SMART" id="SM00382"/>
    </source>
</evidence>
<name>A0A9X1SN86_9GAMM</name>
<gene>
    <name evidence="2" type="ORF">K7H17_07455</name>
</gene>
<keyword evidence="3" id="KW-1185">Reference proteome</keyword>
<dbReference type="InterPro" id="IPR027417">
    <property type="entry name" value="P-loop_NTPase"/>
</dbReference>
<dbReference type="SUPFAM" id="SSF52540">
    <property type="entry name" value="P-loop containing nucleoside triphosphate hydrolases"/>
    <property type="match status" value="1"/>
</dbReference>
<dbReference type="SMART" id="SM00382">
    <property type="entry name" value="AAA"/>
    <property type="match status" value="1"/>
</dbReference>
<dbReference type="Gene3D" id="3.40.50.300">
    <property type="entry name" value="P-loop containing nucleotide triphosphate hydrolases"/>
    <property type="match status" value="1"/>
</dbReference>
<protein>
    <submittedName>
        <fullName evidence="2">TniB family NTP-binding protein</fullName>
    </submittedName>
</protein>
<evidence type="ECO:0000313" key="2">
    <source>
        <dbReference type="EMBL" id="MCD1607702.1"/>
    </source>
</evidence>
<dbReference type="PANTHER" id="PTHR35894:SF1">
    <property type="entry name" value="PHOSPHORIBULOKINASE _ URIDINE KINASE FAMILY"/>
    <property type="match status" value="1"/>
</dbReference>
<organism evidence="2 3">
    <name type="scientific">Stutzerimonas kunmingensis</name>
    <dbReference type="NCBI Taxonomy" id="1211807"/>
    <lineage>
        <taxon>Bacteria</taxon>
        <taxon>Pseudomonadati</taxon>
        <taxon>Pseudomonadota</taxon>
        <taxon>Gammaproteobacteria</taxon>
        <taxon>Pseudomonadales</taxon>
        <taxon>Pseudomonadaceae</taxon>
        <taxon>Stutzerimonas</taxon>
    </lineage>
</organism>
<comment type="caution">
    <text evidence="2">The sequence shown here is derived from an EMBL/GenBank/DDBJ whole genome shotgun (WGS) entry which is preliminary data.</text>
</comment>
<dbReference type="Pfam" id="PF05621">
    <property type="entry name" value="TniB"/>
    <property type="match status" value="1"/>
</dbReference>